<proteinExistence type="predicted"/>
<reference evidence="1" key="1">
    <citation type="journal article" date="2015" name="Nature">
        <title>Complex archaea that bridge the gap between prokaryotes and eukaryotes.</title>
        <authorList>
            <person name="Spang A."/>
            <person name="Saw J.H."/>
            <person name="Jorgensen S.L."/>
            <person name="Zaremba-Niedzwiedzka K."/>
            <person name="Martijn J."/>
            <person name="Lind A.E."/>
            <person name="van Eijk R."/>
            <person name="Schleper C."/>
            <person name="Guy L."/>
            <person name="Ettema T.J."/>
        </authorList>
    </citation>
    <scope>NUCLEOTIDE SEQUENCE</scope>
</reference>
<name>A0A0F8W9F5_9ZZZZ</name>
<gene>
    <name evidence="1" type="ORF">LCGC14_3096670</name>
</gene>
<evidence type="ECO:0000313" key="1">
    <source>
        <dbReference type="EMBL" id="KKK53248.1"/>
    </source>
</evidence>
<comment type="caution">
    <text evidence="1">The sequence shown here is derived from an EMBL/GenBank/DDBJ whole genome shotgun (WGS) entry which is preliminary data.</text>
</comment>
<dbReference type="AlphaFoldDB" id="A0A0F8W9F5"/>
<feature type="non-terminal residue" evidence="1">
    <location>
        <position position="1"/>
    </location>
</feature>
<protein>
    <submittedName>
        <fullName evidence="1">Uncharacterized protein</fullName>
    </submittedName>
</protein>
<organism evidence="1">
    <name type="scientific">marine sediment metagenome</name>
    <dbReference type="NCBI Taxonomy" id="412755"/>
    <lineage>
        <taxon>unclassified sequences</taxon>
        <taxon>metagenomes</taxon>
        <taxon>ecological metagenomes</taxon>
    </lineage>
</organism>
<accession>A0A0F8W9F5</accession>
<dbReference type="EMBL" id="LAZR01066604">
    <property type="protein sequence ID" value="KKK53248.1"/>
    <property type="molecule type" value="Genomic_DNA"/>
</dbReference>
<sequence length="76" mass="8851">ADIKITERYLGFFKSLNTQSKKELIIALTNSIDDKIPKQTNISDLYDAWDDERTAEEIIKDIKDSRIQSREIDGFE</sequence>